<dbReference type="NCBIfam" id="TIGR01413">
    <property type="entry name" value="Dyp_perox_fam"/>
    <property type="match status" value="1"/>
</dbReference>
<evidence type="ECO:0000259" key="10">
    <source>
        <dbReference type="Pfam" id="PF04261"/>
    </source>
</evidence>
<dbReference type="SUPFAM" id="SSF54909">
    <property type="entry name" value="Dimeric alpha+beta barrel"/>
    <property type="match status" value="1"/>
</dbReference>
<evidence type="ECO:0000313" key="13">
    <source>
        <dbReference type="Proteomes" id="UP001519290"/>
    </source>
</evidence>
<dbReference type="EMBL" id="JAGIOD010000001">
    <property type="protein sequence ID" value="MBP2380630.1"/>
    <property type="molecule type" value="Genomic_DNA"/>
</dbReference>
<feature type="domain" description="Dyp-type peroxidase N-terminal" evidence="10">
    <location>
        <begin position="103"/>
        <end position="244"/>
    </location>
</feature>
<dbReference type="Pfam" id="PF20628">
    <property type="entry name" value="Dyp_perox_C"/>
    <property type="match status" value="1"/>
</dbReference>
<evidence type="ECO:0000256" key="8">
    <source>
        <dbReference type="ARBA" id="ARBA00025737"/>
    </source>
</evidence>
<dbReference type="Pfam" id="PF04261">
    <property type="entry name" value="Dyp_perox_N"/>
    <property type="match status" value="1"/>
</dbReference>
<feature type="domain" description="Dyp-type peroxidase C-terminal" evidence="11">
    <location>
        <begin position="257"/>
        <end position="436"/>
    </location>
</feature>
<evidence type="ECO:0000256" key="5">
    <source>
        <dbReference type="ARBA" id="ARBA00022729"/>
    </source>
</evidence>
<feature type="region of interest" description="Disordered" evidence="9">
    <location>
        <begin position="313"/>
        <end position="335"/>
    </location>
</feature>
<sequence length="448" mass="47328">MTREAGRSASGESPSSNGSSSTSGTAPSGGPSVREPRDPDSAPPSRPGRRQLLRAGTAGAGALGVGAAAIGLDRALRDPAASVAPPGPAPHGEETVPFHGEHQAGIETPAPVSATFLALDLHEDVDREGVVRMLRLLTDDAARLTQGQAALADTEPELAEKPASLTVTVGFGPGLMERAGRTAPGWLTPLPAFSIDALQERFSDGDLLLQIAAEEPLTVSHAARMLLKDARAFARVRWVQQGFRRALGTQEPGATLRNLFGQLDGSANPQFGSEHFAKVVWIDEGPFAGGTSMVLRRIRMDLDGWDEADRTAREQAVGTRLDDGAPLSGGTESSEADFSAVSKNGFAVIPEFAHMRRANGVDEGEHQEIFRRPYNYDVPPPADSPSVSEAGQLFVAFQADLLGQFVPIQQRLADLDLLNQWTTPIGSAVFAIPPGCAEGEYLGQPVLE</sequence>
<dbReference type="InterPro" id="IPR011008">
    <property type="entry name" value="Dimeric_a/b-barrel"/>
</dbReference>
<dbReference type="PROSITE" id="PS51318">
    <property type="entry name" value="TAT"/>
    <property type="match status" value="1"/>
</dbReference>
<evidence type="ECO:0000313" key="12">
    <source>
        <dbReference type="EMBL" id="MBP2380630.1"/>
    </source>
</evidence>
<evidence type="ECO:0000256" key="9">
    <source>
        <dbReference type="SAM" id="MobiDB-lite"/>
    </source>
</evidence>
<keyword evidence="5" id="KW-0732">Signal</keyword>
<keyword evidence="13" id="KW-1185">Reference proteome</keyword>
<dbReference type="PANTHER" id="PTHR30521:SF4">
    <property type="entry name" value="DEFERROCHELATASE"/>
    <property type="match status" value="1"/>
</dbReference>
<dbReference type="PANTHER" id="PTHR30521">
    <property type="entry name" value="DEFERROCHELATASE/PEROXIDASE"/>
    <property type="match status" value="1"/>
</dbReference>
<organism evidence="12 13">
    <name type="scientific">Brachybacterium sacelli</name>
    <dbReference type="NCBI Taxonomy" id="173364"/>
    <lineage>
        <taxon>Bacteria</taxon>
        <taxon>Bacillati</taxon>
        <taxon>Actinomycetota</taxon>
        <taxon>Actinomycetes</taxon>
        <taxon>Micrococcales</taxon>
        <taxon>Dermabacteraceae</taxon>
        <taxon>Brachybacterium</taxon>
    </lineage>
</organism>
<accession>A0ABS4WWQ0</accession>
<keyword evidence="6 12" id="KW-0560">Oxidoreductase</keyword>
<gene>
    <name evidence="12" type="ORF">JOF43_000587</name>
</gene>
<comment type="caution">
    <text evidence="12">The sequence shown here is derived from an EMBL/GenBank/DDBJ whole genome shotgun (WGS) entry which is preliminary data.</text>
</comment>
<evidence type="ECO:0000259" key="11">
    <source>
        <dbReference type="Pfam" id="PF20628"/>
    </source>
</evidence>
<keyword evidence="4" id="KW-0479">Metal-binding</keyword>
<comment type="similarity">
    <text evidence="8">Belongs to the DyP-type peroxidase family.</text>
</comment>
<evidence type="ECO:0000256" key="6">
    <source>
        <dbReference type="ARBA" id="ARBA00023002"/>
    </source>
</evidence>
<dbReference type="InterPro" id="IPR006314">
    <property type="entry name" value="Dyp_peroxidase"/>
</dbReference>
<evidence type="ECO:0000256" key="3">
    <source>
        <dbReference type="ARBA" id="ARBA00022617"/>
    </source>
</evidence>
<name>A0ABS4WWQ0_9MICO</name>
<keyword evidence="3" id="KW-0349">Heme</keyword>
<comment type="cofactor">
    <cofactor evidence="1">
        <name>heme b</name>
        <dbReference type="ChEBI" id="CHEBI:60344"/>
    </cofactor>
</comment>
<dbReference type="InterPro" id="IPR048327">
    <property type="entry name" value="Dyp_perox_N"/>
</dbReference>
<evidence type="ECO:0000256" key="7">
    <source>
        <dbReference type="ARBA" id="ARBA00023004"/>
    </source>
</evidence>
<evidence type="ECO:0000256" key="2">
    <source>
        <dbReference type="ARBA" id="ARBA00022559"/>
    </source>
</evidence>
<dbReference type="PROSITE" id="PS51404">
    <property type="entry name" value="DYP_PEROXIDASE"/>
    <property type="match status" value="1"/>
</dbReference>
<dbReference type="EC" id="1.11.1.19" evidence="12"/>
<reference evidence="12 13" key="1">
    <citation type="submission" date="2021-03" db="EMBL/GenBank/DDBJ databases">
        <title>Sequencing the genomes of 1000 actinobacteria strains.</title>
        <authorList>
            <person name="Klenk H.-P."/>
        </authorList>
    </citation>
    <scope>NUCLEOTIDE SEQUENCE [LARGE SCALE GENOMIC DNA]</scope>
    <source>
        <strain evidence="12 13">DSM 14566</strain>
    </source>
</reference>
<proteinExistence type="inferred from homology"/>
<keyword evidence="7" id="KW-0408">Iron</keyword>
<feature type="region of interest" description="Disordered" evidence="9">
    <location>
        <begin position="1"/>
        <end position="51"/>
    </location>
</feature>
<dbReference type="InterPro" id="IPR006311">
    <property type="entry name" value="TAT_signal"/>
</dbReference>
<dbReference type="Proteomes" id="UP001519290">
    <property type="component" value="Unassembled WGS sequence"/>
</dbReference>
<dbReference type="GO" id="GO:0004601">
    <property type="term" value="F:peroxidase activity"/>
    <property type="evidence" value="ECO:0007669"/>
    <property type="project" value="UniProtKB-KW"/>
</dbReference>
<dbReference type="InterPro" id="IPR048328">
    <property type="entry name" value="Dyp_perox_C"/>
</dbReference>
<evidence type="ECO:0000256" key="4">
    <source>
        <dbReference type="ARBA" id="ARBA00022723"/>
    </source>
</evidence>
<keyword evidence="2 12" id="KW-0575">Peroxidase</keyword>
<evidence type="ECO:0000256" key="1">
    <source>
        <dbReference type="ARBA" id="ARBA00001970"/>
    </source>
</evidence>
<protein>
    <submittedName>
        <fullName evidence="12">Dye decolorizing peroxidase</fullName>
        <ecNumber evidence="12">1.11.1.19</ecNumber>
    </submittedName>
</protein>
<feature type="compositionally biased region" description="Low complexity" evidence="9">
    <location>
        <begin position="7"/>
        <end position="32"/>
    </location>
</feature>